<keyword evidence="2" id="KW-1185">Reference proteome</keyword>
<sequence length="119" mass="13337">MLNALTDVSVSSQLVKGFSELSDDRLEAVRVDLFRFCLVFFLTKIVWSVSELFVFGSMSSSAWTVCSSSVDKPNLMSSGSEKLLDFFINISSKNTTGVFLEEMDADFFNVLSLWFVCEV</sequence>
<organism evidence="1 2">
    <name type="scientific">Brachionus plicatilis</name>
    <name type="common">Marine rotifer</name>
    <name type="synonym">Brachionus muelleri</name>
    <dbReference type="NCBI Taxonomy" id="10195"/>
    <lineage>
        <taxon>Eukaryota</taxon>
        <taxon>Metazoa</taxon>
        <taxon>Spiralia</taxon>
        <taxon>Gnathifera</taxon>
        <taxon>Rotifera</taxon>
        <taxon>Eurotatoria</taxon>
        <taxon>Monogononta</taxon>
        <taxon>Pseudotrocha</taxon>
        <taxon>Ploima</taxon>
        <taxon>Brachionidae</taxon>
        <taxon>Brachionus</taxon>
    </lineage>
</organism>
<dbReference type="EMBL" id="REGN01004328">
    <property type="protein sequence ID" value="RNA18002.1"/>
    <property type="molecule type" value="Genomic_DNA"/>
</dbReference>
<comment type="caution">
    <text evidence="1">The sequence shown here is derived from an EMBL/GenBank/DDBJ whole genome shotgun (WGS) entry which is preliminary data.</text>
</comment>
<evidence type="ECO:0000313" key="1">
    <source>
        <dbReference type="EMBL" id="RNA18002.1"/>
    </source>
</evidence>
<dbReference type="Proteomes" id="UP000276133">
    <property type="component" value="Unassembled WGS sequence"/>
</dbReference>
<name>A0A3M7R332_BRAPC</name>
<accession>A0A3M7R332</accession>
<proteinExistence type="predicted"/>
<protein>
    <submittedName>
        <fullName evidence="1">Uncharacterized protein</fullName>
    </submittedName>
</protein>
<reference evidence="1 2" key="1">
    <citation type="journal article" date="2018" name="Sci. Rep.">
        <title>Genomic signatures of local adaptation to the degree of environmental predictability in rotifers.</title>
        <authorList>
            <person name="Franch-Gras L."/>
            <person name="Hahn C."/>
            <person name="Garcia-Roger E.M."/>
            <person name="Carmona M.J."/>
            <person name="Serra M."/>
            <person name="Gomez A."/>
        </authorList>
    </citation>
    <scope>NUCLEOTIDE SEQUENCE [LARGE SCALE GENOMIC DNA]</scope>
    <source>
        <strain evidence="1">HYR1</strain>
    </source>
</reference>
<evidence type="ECO:0000313" key="2">
    <source>
        <dbReference type="Proteomes" id="UP000276133"/>
    </source>
</evidence>
<gene>
    <name evidence="1" type="ORF">BpHYR1_012105</name>
</gene>
<dbReference type="AlphaFoldDB" id="A0A3M7R332"/>